<sequence length="70" mass="7427">MMPKQAGKSSPQTSLVSPVSPPEPEPVPIPSAYGRNVSYNHTSSPNDTKVQVPPAHANEKHQGNVDIALN</sequence>
<dbReference type="Proteomes" id="UP000701801">
    <property type="component" value="Unassembled WGS sequence"/>
</dbReference>
<protein>
    <submittedName>
        <fullName evidence="2">Uncharacterized protein</fullName>
    </submittedName>
</protein>
<gene>
    <name evidence="2" type="ORF">HYALB_00013434</name>
</gene>
<evidence type="ECO:0000313" key="2">
    <source>
        <dbReference type="EMBL" id="CAG8979426.1"/>
    </source>
</evidence>
<accession>A0A9N9Q9W3</accession>
<dbReference type="EMBL" id="CAJVRM010000311">
    <property type="protein sequence ID" value="CAG8979426.1"/>
    <property type="molecule type" value="Genomic_DNA"/>
</dbReference>
<organism evidence="2 3">
    <name type="scientific">Hymenoscyphus albidus</name>
    <dbReference type="NCBI Taxonomy" id="595503"/>
    <lineage>
        <taxon>Eukaryota</taxon>
        <taxon>Fungi</taxon>
        <taxon>Dikarya</taxon>
        <taxon>Ascomycota</taxon>
        <taxon>Pezizomycotina</taxon>
        <taxon>Leotiomycetes</taxon>
        <taxon>Helotiales</taxon>
        <taxon>Helotiaceae</taxon>
        <taxon>Hymenoscyphus</taxon>
    </lineage>
</organism>
<dbReference type="AlphaFoldDB" id="A0A9N9Q9W3"/>
<keyword evidence="3" id="KW-1185">Reference proteome</keyword>
<evidence type="ECO:0000313" key="3">
    <source>
        <dbReference type="Proteomes" id="UP000701801"/>
    </source>
</evidence>
<name>A0A9N9Q9W3_9HELO</name>
<reference evidence="2" key="1">
    <citation type="submission" date="2021-07" db="EMBL/GenBank/DDBJ databases">
        <authorList>
            <person name="Durling M."/>
        </authorList>
    </citation>
    <scope>NUCLEOTIDE SEQUENCE</scope>
</reference>
<feature type="compositionally biased region" description="Pro residues" evidence="1">
    <location>
        <begin position="19"/>
        <end position="29"/>
    </location>
</feature>
<feature type="region of interest" description="Disordered" evidence="1">
    <location>
        <begin position="1"/>
        <end position="70"/>
    </location>
</feature>
<feature type="compositionally biased region" description="Polar residues" evidence="1">
    <location>
        <begin position="37"/>
        <end position="49"/>
    </location>
</feature>
<evidence type="ECO:0000256" key="1">
    <source>
        <dbReference type="SAM" id="MobiDB-lite"/>
    </source>
</evidence>
<comment type="caution">
    <text evidence="2">The sequence shown here is derived from an EMBL/GenBank/DDBJ whole genome shotgun (WGS) entry which is preliminary data.</text>
</comment>
<proteinExistence type="predicted"/>